<gene>
    <name evidence="1" type="ORF">GO986_05320</name>
</gene>
<dbReference type="Proteomes" id="UP000483286">
    <property type="component" value="Unassembled WGS sequence"/>
</dbReference>
<proteinExistence type="predicted"/>
<sequence length="318" mass="35027">MLPALQPRFVQELASSQRILIAGMGGGFDVFCGLPLYFALRAEGKQVFLANSSFTSFLPTLGRDLAPAVVTVTPDQRVTPGDYCPEYWLSRWLQTQGEPSTVYAFRQVGVQPLKTAYEALCDHLTIDTVLLVDGGTDSLMRGDESGLGTPHEDATSLVAVNELRGVKTLLACLGFGVDAFHGVCHAHYLEATAELTRAGAYLGAFSLTPEMAPVQRYRDACEAAFQMMPRYTSIVNSSILSAIEGRYGDHHASPRTHGSELWINPLMGLYWTYDLGAVARRLQYYRPMLDTLSLSDVGLVIERHRDEVPIRPRVEIPV</sequence>
<accession>A0A7C9M7G3</accession>
<keyword evidence="2" id="KW-1185">Reference proteome</keyword>
<evidence type="ECO:0000313" key="2">
    <source>
        <dbReference type="Proteomes" id="UP000483286"/>
    </source>
</evidence>
<dbReference type="AlphaFoldDB" id="A0A7C9M7G3"/>
<comment type="caution">
    <text evidence="1">The sequence shown here is derived from an EMBL/GenBank/DDBJ whole genome shotgun (WGS) entry which is preliminary data.</text>
</comment>
<organism evidence="1 2">
    <name type="scientific">Deinococcus arboris</name>
    <dbReference type="NCBI Taxonomy" id="2682977"/>
    <lineage>
        <taxon>Bacteria</taxon>
        <taxon>Thermotogati</taxon>
        <taxon>Deinococcota</taxon>
        <taxon>Deinococci</taxon>
        <taxon>Deinococcales</taxon>
        <taxon>Deinococcaceae</taxon>
        <taxon>Deinococcus</taxon>
    </lineage>
</organism>
<dbReference type="RefSeq" id="WP_157458244.1">
    <property type="nucleotide sequence ID" value="NZ_WQLB01000005.1"/>
</dbReference>
<dbReference type="InterPro" id="IPR010581">
    <property type="entry name" value="DUF1152"/>
</dbReference>
<dbReference type="EMBL" id="WQLB01000005">
    <property type="protein sequence ID" value="MVN86179.1"/>
    <property type="molecule type" value="Genomic_DNA"/>
</dbReference>
<reference evidence="1 2" key="1">
    <citation type="submission" date="2019-12" db="EMBL/GenBank/DDBJ databases">
        <title>Deinococcus sp. HMF7620 Genome sequencing and assembly.</title>
        <authorList>
            <person name="Kang H."/>
            <person name="Kim H."/>
            <person name="Joh K."/>
        </authorList>
    </citation>
    <scope>NUCLEOTIDE SEQUENCE [LARGE SCALE GENOMIC DNA]</scope>
    <source>
        <strain evidence="1 2">HMF7620</strain>
    </source>
</reference>
<dbReference type="Pfam" id="PF06626">
    <property type="entry name" value="DUF1152"/>
    <property type="match status" value="1"/>
</dbReference>
<evidence type="ECO:0000313" key="1">
    <source>
        <dbReference type="EMBL" id="MVN86179.1"/>
    </source>
</evidence>
<protein>
    <submittedName>
        <fullName evidence="1">DUF1152 domain-containing protein</fullName>
    </submittedName>
</protein>
<name>A0A7C9M7G3_9DEIO</name>